<dbReference type="KEGG" id="bbig:BBBOND_0105910"/>
<dbReference type="AlphaFoldDB" id="A0A061D2G8"/>
<keyword evidence="2" id="KW-0732">Signal</keyword>
<sequence>MKFATTIVVALISLLVSYSGAGDVEGIPAIAENAVGATASINESSNEASDVEEDPEEEENEEVVEDEDESDDAEEEEDEAEDSPEVARRKRIAGTLEFCLKDGDMTPVELINCASDILLSGNMSPPPAFSKCVGEYVICTGVKCASELSKTEYRGKHYSKVYECVGACIPQLIRCLSRKPDPGPDALVELLDKPTANKDLILTIIECLEGPPGKITIVAFVRCVNNRLHIHHRTRLDSIGFILGNFLTKAMFKFSLMEEEDIIERTAAFGDCFPMLLRNLVSMHEFSFSCKKRVFIEGYDDPDDDEFDDDEDE</sequence>
<dbReference type="VEuPathDB" id="PiroplasmaDB:BBBOND_0105910"/>
<feature type="compositionally biased region" description="Acidic residues" evidence="1">
    <location>
        <begin position="49"/>
        <end position="84"/>
    </location>
</feature>
<dbReference type="EMBL" id="LK391707">
    <property type="protein sequence ID" value="CDR94282.1"/>
    <property type="molecule type" value="Genomic_DNA"/>
</dbReference>
<organism evidence="3 4">
    <name type="scientific">Babesia bigemina</name>
    <dbReference type="NCBI Taxonomy" id="5866"/>
    <lineage>
        <taxon>Eukaryota</taxon>
        <taxon>Sar</taxon>
        <taxon>Alveolata</taxon>
        <taxon>Apicomplexa</taxon>
        <taxon>Aconoidasida</taxon>
        <taxon>Piroplasmida</taxon>
        <taxon>Babesiidae</taxon>
        <taxon>Babesia</taxon>
    </lineage>
</organism>
<feature type="chain" id="PRO_5001599967" evidence="2">
    <location>
        <begin position="22"/>
        <end position="313"/>
    </location>
</feature>
<dbReference type="OMA" id="YEVQCTH"/>
<dbReference type="GeneID" id="24562823"/>
<accession>A0A061D2G8</accession>
<evidence type="ECO:0000313" key="3">
    <source>
        <dbReference type="EMBL" id="CDR94282.1"/>
    </source>
</evidence>
<feature type="region of interest" description="Disordered" evidence="1">
    <location>
        <begin position="38"/>
        <end position="87"/>
    </location>
</feature>
<proteinExistence type="predicted"/>
<reference evidence="4" key="1">
    <citation type="journal article" date="2014" name="Nucleic Acids Res.">
        <title>The evolutionary dynamics of variant antigen genes in Babesia reveal a history of genomic innovation underlying host-parasite interaction.</title>
        <authorList>
            <person name="Jackson A.P."/>
            <person name="Otto T.D."/>
            <person name="Darby A."/>
            <person name="Ramaprasad A."/>
            <person name="Xia D."/>
            <person name="Echaide I.E."/>
            <person name="Farber M."/>
            <person name="Gahlot S."/>
            <person name="Gamble J."/>
            <person name="Gupta D."/>
            <person name="Gupta Y."/>
            <person name="Jackson L."/>
            <person name="Malandrin L."/>
            <person name="Malas T.B."/>
            <person name="Moussa E."/>
            <person name="Nair M."/>
            <person name="Reid A.J."/>
            <person name="Sanders M."/>
            <person name="Sharma J."/>
            <person name="Tracey A."/>
            <person name="Quail M.A."/>
            <person name="Weir W."/>
            <person name="Wastling J.M."/>
            <person name="Hall N."/>
            <person name="Willadsen P."/>
            <person name="Lingelbach K."/>
            <person name="Shiels B."/>
            <person name="Tait A."/>
            <person name="Berriman M."/>
            <person name="Allred D.R."/>
            <person name="Pain A."/>
        </authorList>
    </citation>
    <scope>NUCLEOTIDE SEQUENCE [LARGE SCALE GENOMIC DNA]</scope>
    <source>
        <strain evidence="4">Bond</strain>
    </source>
</reference>
<evidence type="ECO:0000313" key="4">
    <source>
        <dbReference type="Proteomes" id="UP000033188"/>
    </source>
</evidence>
<dbReference type="OrthoDB" id="361855at2759"/>
<feature type="signal peptide" evidence="2">
    <location>
        <begin position="1"/>
        <end position="21"/>
    </location>
</feature>
<keyword evidence="4" id="KW-1185">Reference proteome</keyword>
<protein>
    <submittedName>
        <fullName evidence="3">Membrane protein, putative</fullName>
    </submittedName>
</protein>
<name>A0A061D2G8_BABBI</name>
<dbReference type="RefSeq" id="XP_012766468.1">
    <property type="nucleotide sequence ID" value="XM_012911014.1"/>
</dbReference>
<dbReference type="Proteomes" id="UP000033188">
    <property type="component" value="Chromosome 1"/>
</dbReference>
<gene>
    <name evidence="3" type="ORF">BBBOND_0105910</name>
</gene>
<evidence type="ECO:0000256" key="2">
    <source>
        <dbReference type="SAM" id="SignalP"/>
    </source>
</evidence>
<evidence type="ECO:0000256" key="1">
    <source>
        <dbReference type="SAM" id="MobiDB-lite"/>
    </source>
</evidence>